<dbReference type="EMBL" id="UAQE01000001">
    <property type="protein sequence ID" value="SPT98211.1"/>
    <property type="molecule type" value="Genomic_DNA"/>
</dbReference>
<dbReference type="SUPFAM" id="SSF51556">
    <property type="entry name" value="Metallo-dependent hydrolases"/>
    <property type="match status" value="1"/>
</dbReference>
<dbReference type="Gene3D" id="2.30.40.10">
    <property type="entry name" value="Urease, subunit C, domain 1"/>
    <property type="match status" value="1"/>
</dbReference>
<reference evidence="2 3" key="1">
    <citation type="submission" date="2018-06" db="EMBL/GenBank/DDBJ databases">
        <authorList>
            <consortium name="Pathogen Informatics"/>
            <person name="Doyle S."/>
        </authorList>
    </citation>
    <scope>NUCLEOTIDE SEQUENCE [LARGE SCALE GENOMIC DNA]</scope>
    <source>
        <strain evidence="2 3">NCTC7582</strain>
    </source>
</reference>
<dbReference type="AlphaFoldDB" id="A0A2X0Z6P2"/>
<dbReference type="InterPro" id="IPR011059">
    <property type="entry name" value="Metal-dep_hydrolase_composite"/>
</dbReference>
<feature type="domain" description="Amidohydrolase 3" evidence="1">
    <location>
        <begin position="45"/>
        <end position="523"/>
    </location>
</feature>
<keyword evidence="2" id="KW-0378">Hydrolase</keyword>
<dbReference type="Pfam" id="PF07969">
    <property type="entry name" value="Amidohydro_3"/>
    <property type="match status" value="1"/>
</dbReference>
<dbReference type="GO" id="GO:0016810">
    <property type="term" value="F:hydrolase activity, acting on carbon-nitrogen (but not peptide) bonds"/>
    <property type="evidence" value="ECO:0007669"/>
    <property type="project" value="InterPro"/>
</dbReference>
<proteinExistence type="predicted"/>
<name>A0A2X0Z6P2_9BACI</name>
<dbReference type="Proteomes" id="UP000251431">
    <property type="component" value="Unassembled WGS sequence"/>
</dbReference>
<protein>
    <submittedName>
        <fullName evidence="2">Amidohydrolase 3</fullName>
        <ecNumber evidence="2">3.5.1.91</ecNumber>
    </submittedName>
</protein>
<evidence type="ECO:0000313" key="3">
    <source>
        <dbReference type="Proteomes" id="UP000251431"/>
    </source>
</evidence>
<gene>
    <name evidence="2" type="primary">nfdA_1</name>
    <name evidence="2" type="ORF">NCTC7582_01526</name>
</gene>
<dbReference type="EC" id="3.5.1.91" evidence="2"/>
<dbReference type="SUPFAM" id="SSF51338">
    <property type="entry name" value="Composite domain of metallo-dependent hydrolases"/>
    <property type="match status" value="1"/>
</dbReference>
<dbReference type="PANTHER" id="PTHR22642">
    <property type="entry name" value="IMIDAZOLONEPROPIONASE"/>
    <property type="match status" value="1"/>
</dbReference>
<dbReference type="InterPro" id="IPR033932">
    <property type="entry name" value="YtcJ-like"/>
</dbReference>
<evidence type="ECO:0000313" key="2">
    <source>
        <dbReference type="EMBL" id="SPT98211.1"/>
    </source>
</evidence>
<organism evidence="2 3">
    <name type="scientific">Lysinibacillus capsici</name>
    <dbReference type="NCBI Taxonomy" id="2115968"/>
    <lineage>
        <taxon>Bacteria</taxon>
        <taxon>Bacillati</taxon>
        <taxon>Bacillota</taxon>
        <taxon>Bacilli</taxon>
        <taxon>Bacillales</taxon>
        <taxon>Bacillaceae</taxon>
        <taxon>Lysinibacillus</taxon>
    </lineage>
</organism>
<evidence type="ECO:0000259" key="1">
    <source>
        <dbReference type="Pfam" id="PF07969"/>
    </source>
</evidence>
<dbReference type="InterPro" id="IPR013108">
    <property type="entry name" value="Amidohydro_3"/>
</dbReference>
<accession>A0A2X0Z6P2</accession>
<dbReference type="Gene3D" id="3.10.310.70">
    <property type="match status" value="1"/>
</dbReference>
<dbReference type="PANTHER" id="PTHR22642:SF2">
    <property type="entry name" value="PROTEIN LONG AFTER FAR-RED 3"/>
    <property type="match status" value="1"/>
</dbReference>
<dbReference type="RefSeq" id="WP_112116951.1">
    <property type="nucleotide sequence ID" value="NZ_JAXOWA010000011.1"/>
</dbReference>
<sequence>MMKIICNAKIYTADTIQPSATAMVIEGGKILWIGQQEDLPPYQGEIIDVQGKVIIPGIIDAHMHPIMLADVMEQVACLPPYIYSIEDIINALANYDASQRGWLLGWGYDEGKLKERRAPLKEDLDRASTELPVIVMRTCGHIISVNSKALAIAGITKDTLDPQGGQIDRDENGEPTGVLRENARNLVLQHLPTPSEEEIVKRLLKLSQTLASYGVTSITELMATVAPIDYLGLYRKAREKGFKQRVAVYYIWEDIQRYELLTANTIDRSAGVYIGGIKLFSDGSVSGRTALVSEPFLGSDEKGIAMTSKEELLAAAAVAKEYGIQLVVHAMGDRAIDLIVDTFYEEKAWLTDAPSVRIEHAAMPSKSALQKAAEWGIGFVPQPIFLFCEIESYLENLGLEKTQTLYGVQTFLKRGIATALSSDAPATSWAEAANPFVTIQAAVTRTAYDGTDLGTAEKISVEEALQLYTVDAKTMIRMENVGQLKEGYEANFVVLTDDLLTLSHNQLMHVKPFATYIEGECVFTQSTIQAQ</sequence>
<dbReference type="InterPro" id="IPR032466">
    <property type="entry name" value="Metal_Hydrolase"/>
</dbReference>
<dbReference type="CDD" id="cd01300">
    <property type="entry name" value="YtcJ_like"/>
    <property type="match status" value="1"/>
</dbReference>
<dbReference type="Gene3D" id="3.20.20.140">
    <property type="entry name" value="Metal-dependent hydrolases"/>
    <property type="match status" value="1"/>
</dbReference>